<evidence type="ECO:0000313" key="3">
    <source>
        <dbReference type="Proteomes" id="UP000615613"/>
    </source>
</evidence>
<accession>A0A8I0D1N5</accession>
<evidence type="ECO:0000313" key="2">
    <source>
        <dbReference type="EMBL" id="QXH83814.1"/>
    </source>
</evidence>
<reference evidence="2" key="2">
    <citation type="submission" date="2021-06" db="EMBL/GenBank/DDBJ databases">
        <title>Updating the genus Pseudomonas: Description of 43 new species and partition of the Pseudomonas putida group.</title>
        <authorList>
            <person name="Girard L."/>
            <person name="Lood C."/>
            <person name="Vandamme P."/>
            <person name="Rokni-Zadeh H."/>
            <person name="van Noort V."/>
            <person name="Hofte M."/>
            <person name="Lavigne R."/>
            <person name="De Mot R."/>
        </authorList>
    </citation>
    <scope>NUCLEOTIDE SEQUENCE</scope>
    <source>
        <strain evidence="2">SWRI145</strain>
    </source>
</reference>
<gene>
    <name evidence="2" type="ORF">HU722_0028270</name>
    <name evidence="1" type="ORF">HU722_42085</name>
</gene>
<dbReference type="Proteomes" id="UP000615613">
    <property type="component" value="Chromosome"/>
</dbReference>
<keyword evidence="3" id="KW-1185">Reference proteome</keyword>
<organism evidence="1">
    <name type="scientific">Pseudomonas tritici</name>
    <dbReference type="NCBI Taxonomy" id="2745518"/>
    <lineage>
        <taxon>Bacteria</taxon>
        <taxon>Pseudomonadati</taxon>
        <taxon>Pseudomonadota</taxon>
        <taxon>Gammaproteobacteria</taxon>
        <taxon>Pseudomonadales</taxon>
        <taxon>Pseudomonadaceae</taxon>
        <taxon>Pseudomonas</taxon>
    </lineage>
</organism>
<sequence length="65" mass="7505">MQDFLEQVSAVRCVAMAPRWNRPYQQIYISLNLIFSFVYSLNAYTDYESPGEKKGRKNGLKTPAV</sequence>
<name>A0A8I0D1N5_9PSED</name>
<dbReference type="AlphaFoldDB" id="A0A8I0D1N5"/>
<reference evidence="1" key="1">
    <citation type="journal article" date="2020" name="Microorganisms">
        <title>Reliable Identification of Environmental Pseudomonas Isolates Using the rpoD Gene.</title>
        <authorList>
            <consortium name="The Broad Institute Genome Sequencing Platform"/>
            <person name="Girard L."/>
            <person name="Lood C."/>
            <person name="Rokni-Zadeh H."/>
            <person name="van Noort V."/>
            <person name="Lavigne R."/>
            <person name="De Mot R."/>
        </authorList>
    </citation>
    <scope>NUCLEOTIDE SEQUENCE [LARGE SCALE GENOMIC DNA]</scope>
    <source>
        <strain evidence="1">SWRI145</strain>
    </source>
</reference>
<dbReference type="EMBL" id="JABWQF010000040">
    <property type="protein sequence ID" value="MBC3298143.1"/>
    <property type="molecule type" value="Genomic_DNA"/>
</dbReference>
<protein>
    <submittedName>
        <fullName evidence="1">Uncharacterized protein</fullName>
    </submittedName>
</protein>
<dbReference type="EMBL" id="CP077084">
    <property type="protein sequence ID" value="QXH83814.1"/>
    <property type="molecule type" value="Genomic_DNA"/>
</dbReference>
<dbReference type="KEGG" id="ptrt:HU722_0028270"/>
<proteinExistence type="predicted"/>
<evidence type="ECO:0000313" key="1">
    <source>
        <dbReference type="EMBL" id="MBC3298143.1"/>
    </source>
</evidence>
<dbReference type="RefSeq" id="WP_139113228.1">
    <property type="nucleotide sequence ID" value="NZ_CP077084.1"/>
</dbReference>